<proteinExistence type="predicted"/>
<comment type="caution">
    <text evidence="3">The sequence shown here is derived from an EMBL/GenBank/DDBJ whole genome shotgun (WGS) entry which is preliminary data.</text>
</comment>
<keyword evidence="1 2" id="KW-0732">Signal</keyword>
<feature type="chain" id="PRO_5018240735" evidence="2">
    <location>
        <begin position="21"/>
        <end position="153"/>
    </location>
</feature>
<dbReference type="Proteomes" id="UP000270856">
    <property type="component" value="Unassembled WGS sequence"/>
</dbReference>
<protein>
    <submittedName>
        <fullName evidence="3">Thioredoxin family protein</fullName>
    </submittedName>
</protein>
<dbReference type="SUPFAM" id="SSF52833">
    <property type="entry name" value="Thioredoxin-like"/>
    <property type="match status" value="1"/>
</dbReference>
<dbReference type="InterPro" id="IPR036249">
    <property type="entry name" value="Thioredoxin-like_sf"/>
</dbReference>
<dbReference type="AlphaFoldDB" id="A0A3N4PGU4"/>
<name>A0A3N4PGU4_9FLAO</name>
<dbReference type="OrthoDB" id="981626at2"/>
<accession>A0A3N4PGU4</accession>
<keyword evidence="4" id="KW-1185">Reference proteome</keyword>
<evidence type="ECO:0000313" key="4">
    <source>
        <dbReference type="Proteomes" id="UP000270856"/>
    </source>
</evidence>
<dbReference type="PANTHER" id="PTHR15337:SF11">
    <property type="entry name" value="THIOREDOXIN DOMAIN-CONTAINING PROTEIN"/>
    <property type="match status" value="1"/>
</dbReference>
<sequence length="153" mass="17918">MRKIAYIVFLMLTCTLSANSQNNKSIDLNWQSDFEKAKKLATSEGKHILVYFTGYDRTDSCQMLNEDFFYTEKFQKIAQRYLILVRVNAHARPDALTDEQKKKNHALSKQFNQKVHPTVVLTDANGKMIEKIESYNYLRDTSKHYALLKKIMK</sequence>
<gene>
    <name evidence="3" type="ORF">EGM88_06065</name>
</gene>
<dbReference type="PANTHER" id="PTHR15337">
    <property type="entry name" value="ANTERIOR GRADIENT PROTEIN-RELATED"/>
    <property type="match status" value="1"/>
</dbReference>
<reference evidence="3 4" key="1">
    <citation type="submission" date="2018-11" db="EMBL/GenBank/DDBJ databases">
        <title>Aureibaculum marinum gen. nov., sp. nov., a member of the family Flavobacteriaceae isolated from the Bohai Sea.</title>
        <authorList>
            <person name="Ji X."/>
        </authorList>
    </citation>
    <scope>NUCLEOTIDE SEQUENCE [LARGE SCALE GENOMIC DNA]</scope>
    <source>
        <strain evidence="3 4">BH-SD17</strain>
    </source>
</reference>
<dbReference type="Pfam" id="PF13899">
    <property type="entry name" value="Thioredoxin_7"/>
    <property type="match status" value="1"/>
</dbReference>
<dbReference type="EMBL" id="RPFJ01000006">
    <property type="protein sequence ID" value="RPD98753.1"/>
    <property type="molecule type" value="Genomic_DNA"/>
</dbReference>
<dbReference type="InterPro" id="IPR051099">
    <property type="entry name" value="AGR/TXD"/>
</dbReference>
<feature type="signal peptide" evidence="2">
    <location>
        <begin position="1"/>
        <end position="20"/>
    </location>
</feature>
<dbReference type="RefSeq" id="WP_123897067.1">
    <property type="nucleotide sequence ID" value="NZ_RPFJ01000006.1"/>
</dbReference>
<organism evidence="3 4">
    <name type="scientific">Aureibaculum marinum</name>
    <dbReference type="NCBI Taxonomy" id="2487930"/>
    <lineage>
        <taxon>Bacteria</taxon>
        <taxon>Pseudomonadati</taxon>
        <taxon>Bacteroidota</taxon>
        <taxon>Flavobacteriia</taxon>
        <taxon>Flavobacteriales</taxon>
        <taxon>Flavobacteriaceae</taxon>
        <taxon>Aureibaculum</taxon>
    </lineage>
</organism>
<evidence type="ECO:0000256" key="2">
    <source>
        <dbReference type="SAM" id="SignalP"/>
    </source>
</evidence>
<dbReference type="Gene3D" id="3.40.30.10">
    <property type="entry name" value="Glutaredoxin"/>
    <property type="match status" value="1"/>
</dbReference>
<evidence type="ECO:0000313" key="3">
    <source>
        <dbReference type="EMBL" id="RPD98753.1"/>
    </source>
</evidence>
<evidence type="ECO:0000256" key="1">
    <source>
        <dbReference type="ARBA" id="ARBA00022729"/>
    </source>
</evidence>